<organism evidence="3 4">
    <name type="scientific">Elysia marginata</name>
    <dbReference type="NCBI Taxonomy" id="1093978"/>
    <lineage>
        <taxon>Eukaryota</taxon>
        <taxon>Metazoa</taxon>
        <taxon>Spiralia</taxon>
        <taxon>Lophotrochozoa</taxon>
        <taxon>Mollusca</taxon>
        <taxon>Gastropoda</taxon>
        <taxon>Heterobranchia</taxon>
        <taxon>Euthyneura</taxon>
        <taxon>Panpulmonata</taxon>
        <taxon>Sacoglossa</taxon>
        <taxon>Placobranchoidea</taxon>
        <taxon>Plakobranchidae</taxon>
        <taxon>Elysia</taxon>
    </lineage>
</organism>
<dbReference type="AlphaFoldDB" id="A0AAV4ERE7"/>
<reference evidence="3 4" key="1">
    <citation type="journal article" date="2021" name="Elife">
        <title>Chloroplast acquisition without the gene transfer in kleptoplastic sea slugs, Plakobranchus ocellatus.</title>
        <authorList>
            <person name="Maeda T."/>
            <person name="Takahashi S."/>
            <person name="Yoshida T."/>
            <person name="Shimamura S."/>
            <person name="Takaki Y."/>
            <person name="Nagai Y."/>
            <person name="Toyoda A."/>
            <person name="Suzuki Y."/>
            <person name="Arimoto A."/>
            <person name="Ishii H."/>
            <person name="Satoh N."/>
            <person name="Nishiyama T."/>
            <person name="Hasebe M."/>
            <person name="Maruyama T."/>
            <person name="Minagawa J."/>
            <person name="Obokata J."/>
            <person name="Shigenobu S."/>
        </authorList>
    </citation>
    <scope>NUCLEOTIDE SEQUENCE [LARGE SCALE GENOMIC DNA]</scope>
</reference>
<keyword evidence="2" id="KW-0812">Transmembrane</keyword>
<evidence type="ECO:0000313" key="3">
    <source>
        <dbReference type="EMBL" id="GFR63150.1"/>
    </source>
</evidence>
<keyword evidence="4" id="KW-1185">Reference proteome</keyword>
<gene>
    <name evidence="3" type="ORF">ElyMa_001888600</name>
</gene>
<comment type="caution">
    <text evidence="3">The sequence shown here is derived from an EMBL/GenBank/DDBJ whole genome shotgun (WGS) entry which is preliminary data.</text>
</comment>
<name>A0AAV4ERE7_9GAST</name>
<evidence type="ECO:0000256" key="1">
    <source>
        <dbReference type="SAM" id="MobiDB-lite"/>
    </source>
</evidence>
<accession>A0AAV4ERE7</accession>
<feature type="region of interest" description="Disordered" evidence="1">
    <location>
        <begin position="79"/>
        <end position="149"/>
    </location>
</feature>
<sequence length="149" mass="15617">MKMMASEYDVGNKTSQLAADVNATSGAPSSECPPSRPCHTCGGAVAGAVVASLVVGVLVGAVTMYYAPRYWKRRKLNIPPKDYTSTQSSALDVNMNNGERTVADPEDAAPTSAASQVKGHKKLERLSKQQGPKPSIGPKPVLGPKGEMC</sequence>
<evidence type="ECO:0000313" key="4">
    <source>
        <dbReference type="Proteomes" id="UP000762676"/>
    </source>
</evidence>
<dbReference type="EMBL" id="BMAT01003829">
    <property type="protein sequence ID" value="GFR63150.1"/>
    <property type="molecule type" value="Genomic_DNA"/>
</dbReference>
<proteinExistence type="predicted"/>
<protein>
    <submittedName>
        <fullName evidence="3">Uncharacterized protein</fullName>
    </submittedName>
</protein>
<feature type="compositionally biased region" description="Polar residues" evidence="1">
    <location>
        <begin position="83"/>
        <end position="99"/>
    </location>
</feature>
<evidence type="ECO:0000256" key="2">
    <source>
        <dbReference type="SAM" id="Phobius"/>
    </source>
</evidence>
<feature type="transmembrane region" description="Helical" evidence="2">
    <location>
        <begin position="44"/>
        <end position="67"/>
    </location>
</feature>
<keyword evidence="2" id="KW-0472">Membrane</keyword>
<dbReference type="Proteomes" id="UP000762676">
    <property type="component" value="Unassembled WGS sequence"/>
</dbReference>
<keyword evidence="2" id="KW-1133">Transmembrane helix</keyword>